<dbReference type="InterPro" id="IPR002559">
    <property type="entry name" value="Transposase_11"/>
</dbReference>
<dbReference type="GO" id="GO:0006313">
    <property type="term" value="P:DNA transposition"/>
    <property type="evidence" value="ECO:0007669"/>
    <property type="project" value="InterPro"/>
</dbReference>
<dbReference type="InterPro" id="IPR024473">
    <property type="entry name" value="Transposases_IS4_N"/>
</dbReference>
<evidence type="ECO:0000256" key="2">
    <source>
        <dbReference type="SAM" id="Phobius"/>
    </source>
</evidence>
<dbReference type="GO" id="GO:0003677">
    <property type="term" value="F:DNA binding"/>
    <property type="evidence" value="ECO:0007669"/>
    <property type="project" value="InterPro"/>
</dbReference>
<evidence type="ECO:0000256" key="1">
    <source>
        <dbReference type="SAM" id="MobiDB-lite"/>
    </source>
</evidence>
<accession>A0A498QLD6</accession>
<dbReference type="GO" id="GO:0004803">
    <property type="term" value="F:transposase activity"/>
    <property type="evidence" value="ECO:0007669"/>
    <property type="project" value="InterPro"/>
</dbReference>
<dbReference type="SUPFAM" id="SSF53098">
    <property type="entry name" value="Ribonuclease H-like"/>
    <property type="match status" value="1"/>
</dbReference>
<dbReference type="Pfam" id="PF13006">
    <property type="entry name" value="Nterm_IS4"/>
    <property type="match status" value="1"/>
</dbReference>
<keyword evidence="2" id="KW-0812">Transmembrane</keyword>
<feature type="domain" description="Transposase IS4 N-terminal" evidence="4">
    <location>
        <begin position="19"/>
        <end position="109"/>
    </location>
</feature>
<dbReference type="AlphaFoldDB" id="A0A498QLD6"/>
<keyword evidence="6" id="KW-1185">Reference proteome</keyword>
<feature type="domain" description="Transposase IS4-like" evidence="3">
    <location>
        <begin position="138"/>
        <end position="344"/>
    </location>
</feature>
<feature type="compositionally biased region" description="Basic residues" evidence="1">
    <location>
        <begin position="477"/>
        <end position="486"/>
    </location>
</feature>
<dbReference type="PANTHER" id="PTHR37529:SF1">
    <property type="entry name" value="TRANSPOSASE INSG FOR INSERTION SEQUENCE ELEMENT IS4-RELATED"/>
    <property type="match status" value="1"/>
</dbReference>
<dbReference type="Proteomes" id="UP000267289">
    <property type="component" value="Unassembled WGS sequence"/>
</dbReference>
<dbReference type="EMBL" id="UPHQ01000331">
    <property type="protein sequence ID" value="VBA47005.1"/>
    <property type="molecule type" value="Genomic_DNA"/>
</dbReference>
<sequence>MSDSATPAPSRRAALFAAGHVGELTWQIPFELVDAVLAETRTVQRRLRDLPSRVGVYFVLAMCLFPGLGYRQVWAKLTAVMPGRISPSDKAFRDLRRRLGAAPLRALFEVLAGPVALPATPGVRFGRYRTVAFDGCVSFKVPDTDRNRSWLGKLKAALGVTGYPMIELMALVETGTGAMLGAVFGPPATGETDYARKLLGLLNSQMLVLADRGFDAGQLLHKVAGTGAKFLVRLRVTRRLPVLARLDDGSHLSRIGELAVRIITADITVTCADGTRYTANYRLATTLADPRRHPARQLVALYHERWEHEIAYLALHHTLAGGRVLRSTDPAGLEQEMWALLTVYQALRRAIVTAVESRPGTDPDRANFTTALETAKNLLVNAINITGNPTDLVGRIGRAVLTNLLPPRRPRTRRVRQANRQAAPVFCRHQGRVEDGGSRRKQWQGRRRLAHARLRQVDGDGALRAPGRQPAQAEKPGHRRRHRPQGARHPAVRDLQSLTAA</sequence>
<keyword evidence="2" id="KW-0472">Membrane</keyword>
<evidence type="ECO:0000259" key="4">
    <source>
        <dbReference type="Pfam" id="PF13006"/>
    </source>
</evidence>
<evidence type="ECO:0000313" key="6">
    <source>
        <dbReference type="Proteomes" id="UP000267289"/>
    </source>
</evidence>
<dbReference type="NCBIfam" id="NF033592">
    <property type="entry name" value="transpos_IS4_1"/>
    <property type="match status" value="1"/>
</dbReference>
<keyword evidence="2" id="KW-1133">Transmembrane helix</keyword>
<gene>
    <name evidence="5" type="ORF">LAUMK13_05757</name>
</gene>
<evidence type="ECO:0000313" key="5">
    <source>
        <dbReference type="EMBL" id="VBA47005.1"/>
    </source>
</evidence>
<proteinExistence type="predicted"/>
<feature type="transmembrane region" description="Helical" evidence="2">
    <location>
        <begin position="54"/>
        <end position="74"/>
    </location>
</feature>
<dbReference type="InterPro" id="IPR012337">
    <property type="entry name" value="RNaseH-like_sf"/>
</dbReference>
<name>A0A498QLD6_9MYCO</name>
<reference evidence="5 6" key="1">
    <citation type="submission" date="2018-09" db="EMBL/GenBank/DDBJ databases">
        <authorList>
            <person name="Tagini F."/>
        </authorList>
    </citation>
    <scope>NUCLEOTIDE SEQUENCE [LARGE SCALE GENOMIC DNA]</scope>
    <source>
        <strain evidence="5 6">MK13</strain>
    </source>
</reference>
<protein>
    <recommendedName>
        <fullName evidence="7">Transposase IS4-like domain-containing protein</fullName>
    </recommendedName>
</protein>
<organism evidence="5 6">
    <name type="scientific">Mycobacterium innocens</name>
    <dbReference type="NCBI Taxonomy" id="2341083"/>
    <lineage>
        <taxon>Bacteria</taxon>
        <taxon>Bacillati</taxon>
        <taxon>Actinomycetota</taxon>
        <taxon>Actinomycetes</taxon>
        <taxon>Mycobacteriales</taxon>
        <taxon>Mycobacteriaceae</taxon>
        <taxon>Mycobacterium</taxon>
    </lineage>
</organism>
<dbReference type="InterPro" id="IPR047952">
    <property type="entry name" value="Transpos_IS4"/>
</dbReference>
<feature type="region of interest" description="Disordered" evidence="1">
    <location>
        <begin position="457"/>
        <end position="501"/>
    </location>
</feature>
<dbReference type="PANTHER" id="PTHR37529">
    <property type="entry name" value="TRANSPOSASE INSG FOR INSERTION SEQUENCE ELEMENT IS4-RELATED"/>
    <property type="match status" value="1"/>
</dbReference>
<evidence type="ECO:0008006" key="7">
    <source>
        <dbReference type="Google" id="ProtNLM"/>
    </source>
</evidence>
<dbReference type="Pfam" id="PF01609">
    <property type="entry name" value="DDE_Tnp_1"/>
    <property type="match status" value="1"/>
</dbReference>
<evidence type="ECO:0000259" key="3">
    <source>
        <dbReference type="Pfam" id="PF01609"/>
    </source>
</evidence>